<dbReference type="EMBL" id="JBHULV010000025">
    <property type="protein sequence ID" value="MFD2731788.1"/>
    <property type="molecule type" value="Genomic_DNA"/>
</dbReference>
<dbReference type="Pfam" id="PF21686">
    <property type="entry name" value="LigD_Prim-Pol"/>
    <property type="match status" value="1"/>
</dbReference>
<comment type="cofactor">
    <cofactor evidence="1">
        <name>Mn(2+)</name>
        <dbReference type="ChEBI" id="CHEBI:29035"/>
    </cofactor>
</comment>
<dbReference type="SUPFAM" id="SSF50249">
    <property type="entry name" value="Nucleic acid-binding proteins"/>
    <property type="match status" value="1"/>
</dbReference>
<dbReference type="Proteomes" id="UP001597546">
    <property type="component" value="Unassembled WGS sequence"/>
</dbReference>
<comment type="catalytic activity">
    <reaction evidence="20">
        <text>ATP + (deoxyribonucleotide)n-3'-hydroxyl + 5'-phospho-(deoxyribonucleotide)m = (deoxyribonucleotide)n+m + AMP + diphosphate.</text>
        <dbReference type="EC" id="6.5.1.1"/>
    </reaction>
</comment>
<evidence type="ECO:0000256" key="11">
    <source>
        <dbReference type="ARBA" id="ARBA00022839"/>
    </source>
</evidence>
<evidence type="ECO:0000256" key="19">
    <source>
        <dbReference type="ARBA" id="ARBA00029943"/>
    </source>
</evidence>
<dbReference type="InterPro" id="IPR014146">
    <property type="entry name" value="LigD_ligase_dom"/>
</dbReference>
<evidence type="ECO:0000256" key="15">
    <source>
        <dbReference type="ARBA" id="ARBA00023172"/>
    </source>
</evidence>
<gene>
    <name evidence="22" type="primary">ligD</name>
    <name evidence="22" type="ORF">ACFSSE_08720</name>
</gene>
<dbReference type="InterPro" id="IPR012309">
    <property type="entry name" value="DNA_ligase_ATP-dep_C"/>
</dbReference>
<keyword evidence="11" id="KW-0269">Exonuclease</keyword>
<evidence type="ECO:0000256" key="14">
    <source>
        <dbReference type="ARBA" id="ARBA00023125"/>
    </source>
</evidence>
<dbReference type="InterPro" id="IPR012310">
    <property type="entry name" value="DNA_ligase_ATP-dep_cent"/>
</dbReference>
<dbReference type="SUPFAM" id="SSF56091">
    <property type="entry name" value="DNA ligase/mRNA capping enzyme, catalytic domain"/>
    <property type="match status" value="1"/>
</dbReference>
<feature type="domain" description="ATP-dependent DNA ligase family profile" evidence="21">
    <location>
        <begin position="298"/>
        <end position="410"/>
    </location>
</feature>
<name>A0ABW5TRU6_9SPHI</name>
<dbReference type="Pfam" id="PF01068">
    <property type="entry name" value="DNA_ligase_A_M"/>
    <property type="match status" value="1"/>
</dbReference>
<dbReference type="NCBIfam" id="TIGR02776">
    <property type="entry name" value="NHEJ_ligase_prk"/>
    <property type="match status" value="1"/>
</dbReference>
<dbReference type="CDD" id="cd07906">
    <property type="entry name" value="Adenylation_DNA_ligase_LigD_LigC"/>
    <property type="match status" value="1"/>
</dbReference>
<keyword evidence="4" id="KW-0808">Transferase</keyword>
<evidence type="ECO:0000256" key="10">
    <source>
        <dbReference type="ARBA" id="ARBA00022801"/>
    </source>
</evidence>
<keyword evidence="9" id="KW-0227">DNA damage</keyword>
<dbReference type="RefSeq" id="WP_379041979.1">
    <property type="nucleotide sequence ID" value="NZ_JBHSKW010000019.1"/>
</dbReference>
<evidence type="ECO:0000256" key="17">
    <source>
        <dbReference type="ARBA" id="ARBA00023211"/>
    </source>
</evidence>
<evidence type="ECO:0000256" key="1">
    <source>
        <dbReference type="ARBA" id="ARBA00001936"/>
    </source>
</evidence>
<keyword evidence="6" id="KW-0540">Nuclease</keyword>
<reference evidence="23" key="1">
    <citation type="journal article" date="2019" name="Int. J. Syst. Evol. Microbiol.">
        <title>The Global Catalogue of Microorganisms (GCM) 10K type strain sequencing project: providing services to taxonomists for standard genome sequencing and annotation.</title>
        <authorList>
            <consortium name="The Broad Institute Genomics Platform"/>
            <consortium name="The Broad Institute Genome Sequencing Center for Infectious Disease"/>
            <person name="Wu L."/>
            <person name="Ma J."/>
        </authorList>
    </citation>
    <scope>NUCLEOTIDE SEQUENCE [LARGE SCALE GENOMIC DNA]</scope>
    <source>
        <strain evidence="23">KCTC 42456</strain>
    </source>
</reference>
<keyword evidence="3 22" id="KW-0436">Ligase</keyword>
<keyword evidence="7" id="KW-0479">Metal-binding</keyword>
<evidence type="ECO:0000256" key="8">
    <source>
        <dbReference type="ARBA" id="ARBA00022741"/>
    </source>
</evidence>
<dbReference type="CDD" id="cd07971">
    <property type="entry name" value="OBF_DNA_ligase_LigD"/>
    <property type="match status" value="1"/>
</dbReference>
<dbReference type="Gene3D" id="3.30.470.30">
    <property type="entry name" value="DNA ligase/mRNA capping enzyme"/>
    <property type="match status" value="1"/>
</dbReference>
<dbReference type="InterPro" id="IPR012340">
    <property type="entry name" value="NA-bd_OB-fold"/>
</dbReference>
<evidence type="ECO:0000256" key="2">
    <source>
        <dbReference type="ARBA" id="ARBA00012727"/>
    </source>
</evidence>
<dbReference type="InterPro" id="IPR014145">
    <property type="entry name" value="LigD_pol_dom"/>
</dbReference>
<evidence type="ECO:0000256" key="5">
    <source>
        <dbReference type="ARBA" id="ARBA00022695"/>
    </source>
</evidence>
<evidence type="ECO:0000256" key="18">
    <source>
        <dbReference type="ARBA" id="ARBA00023268"/>
    </source>
</evidence>
<evidence type="ECO:0000259" key="21">
    <source>
        <dbReference type="PROSITE" id="PS50160"/>
    </source>
</evidence>
<evidence type="ECO:0000256" key="13">
    <source>
        <dbReference type="ARBA" id="ARBA00022932"/>
    </source>
</evidence>
<dbReference type="Gene3D" id="3.90.920.10">
    <property type="entry name" value="DNA primase, PRIM domain"/>
    <property type="match status" value="1"/>
</dbReference>
<sequence length="828" mass="95791">MSIQKYFEKRDFEQTTEPKSDSKKTNKKLIFAIQRHHASHLHYDFRLEMEGVLKSWAVPKGPSLNPKDKRLAMMVEDHPYDYKDFEGEIPKGNYGAGTVTIFDKGNYQSLATTRKDDEKTLLEGLKNGNLKINLKGEILKGEFALVRLKNGEQNAWLLIKHNDEFAVNTKFDIEDLVSSEIKKAGKDFKKKKTAPKKKPISEAIIEENSYSPMLATLEKHIFDDKDWIYERKWDGYRILAHLNESVKLYTRNGKDYTDKYDIIVEQLKKIKENAVLDGELIVFDKVGKESFQLLQDFGQHKNSDLNFYVFDLLQLNGYDISYLPLLQRKELLKQLLKSYQLKNIFYNDHTVEKGKQLYEKAKQHKWEGIIAKKAIDEYFIGKRSNSWLKFKFIDTEDVIVCGFTKPTGSRKYFGALVFGLMSDDKKLHYIGNCGSGFKDNDLKNIHQILSAKIIKTKPFQEKAAQESSITWVKPELICEVKFSEWTKDKHLRHPVFIGLRLDKEINNDVISAKDDSLEEVLTPDEDQKEIKIDGKSVKLTNLNKLYWPKEKITKASLINYYHHTASFILPYLKDKPLSLNRHPNGITEAGFYQKDVNTDQIPKWTKTTKVFSESTNKEIDYLICNNAATLVFMANLGCIELNPWLSSYKKPENPEFMVIDLDPDDNSFKEVVAVALSVKAVFDSLGIVSFVKTSGSSGIHIYVYVGAVYDYEFIKVFAQFIAQKVHELNTYNTSIERSPSKRKGKIYIDYLQNRRGQTIAAPYSVRPKPGATVSYPLSWDELNDKLDMNDYHINNVPKLLLERENPWNSIFEKKQNLKKALYNLKNKN</sequence>
<keyword evidence="23" id="KW-1185">Reference proteome</keyword>
<dbReference type="InterPro" id="IPR014144">
    <property type="entry name" value="LigD_PE_domain"/>
</dbReference>
<keyword evidence="16" id="KW-0234">DNA repair</keyword>
<keyword evidence="13" id="KW-0239">DNA-directed DNA polymerase</keyword>
<evidence type="ECO:0000256" key="20">
    <source>
        <dbReference type="ARBA" id="ARBA00034003"/>
    </source>
</evidence>
<keyword evidence="18" id="KW-0511">Multifunctional enzyme</keyword>
<dbReference type="PANTHER" id="PTHR42705:SF3">
    <property type="entry name" value="ATP-DEPENDENT DNA LIGASE"/>
    <property type="match status" value="1"/>
</dbReference>
<dbReference type="EC" id="6.5.1.1" evidence="2"/>
<keyword evidence="14" id="KW-0238">DNA-binding</keyword>
<dbReference type="Gene3D" id="3.30.1490.70">
    <property type="match status" value="1"/>
</dbReference>
<protein>
    <recommendedName>
        <fullName evidence="2">DNA ligase (ATP)</fullName>
        <ecNumber evidence="2">6.5.1.1</ecNumber>
    </recommendedName>
    <alternativeName>
        <fullName evidence="19">NHEJ DNA polymerase</fullName>
    </alternativeName>
</protein>
<organism evidence="22 23">
    <name type="scientific">Pedobacter alpinus</name>
    <dbReference type="NCBI Taxonomy" id="1590643"/>
    <lineage>
        <taxon>Bacteria</taxon>
        <taxon>Pseudomonadati</taxon>
        <taxon>Bacteroidota</taxon>
        <taxon>Sphingobacteriia</taxon>
        <taxon>Sphingobacteriales</taxon>
        <taxon>Sphingobacteriaceae</taxon>
        <taxon>Pedobacter</taxon>
    </lineage>
</organism>
<proteinExistence type="predicted"/>
<keyword evidence="10" id="KW-0378">Hydrolase</keyword>
<comment type="caution">
    <text evidence="22">The sequence shown here is derived from an EMBL/GenBank/DDBJ whole genome shotgun (WGS) entry which is preliminary data.</text>
</comment>
<keyword evidence="8" id="KW-0547">Nucleotide-binding</keyword>
<evidence type="ECO:0000256" key="9">
    <source>
        <dbReference type="ARBA" id="ARBA00022763"/>
    </source>
</evidence>
<evidence type="ECO:0000256" key="6">
    <source>
        <dbReference type="ARBA" id="ARBA00022722"/>
    </source>
</evidence>
<evidence type="ECO:0000256" key="16">
    <source>
        <dbReference type="ARBA" id="ARBA00023204"/>
    </source>
</evidence>
<evidence type="ECO:0000256" key="3">
    <source>
        <dbReference type="ARBA" id="ARBA00022598"/>
    </source>
</evidence>
<dbReference type="GO" id="GO:0003910">
    <property type="term" value="F:DNA ligase (ATP) activity"/>
    <property type="evidence" value="ECO:0007669"/>
    <property type="project" value="UniProtKB-EC"/>
</dbReference>
<dbReference type="Gene3D" id="2.40.50.140">
    <property type="entry name" value="Nucleic acid-binding proteins"/>
    <property type="match status" value="1"/>
</dbReference>
<keyword evidence="17" id="KW-0464">Manganese</keyword>
<dbReference type="NCBIfam" id="TIGR02779">
    <property type="entry name" value="NHEJ_ligase_lig"/>
    <property type="match status" value="1"/>
</dbReference>
<accession>A0ABW5TRU6</accession>
<evidence type="ECO:0000313" key="23">
    <source>
        <dbReference type="Proteomes" id="UP001597546"/>
    </source>
</evidence>
<dbReference type="NCBIfam" id="TIGR02777">
    <property type="entry name" value="LigD_PE_dom"/>
    <property type="match status" value="1"/>
</dbReference>
<keyword evidence="5" id="KW-0548">Nucleotidyltransferase</keyword>
<dbReference type="PROSITE" id="PS50160">
    <property type="entry name" value="DNA_LIGASE_A3"/>
    <property type="match status" value="1"/>
</dbReference>
<dbReference type="NCBIfam" id="TIGR02778">
    <property type="entry name" value="ligD_pol"/>
    <property type="match status" value="1"/>
</dbReference>
<evidence type="ECO:0000256" key="7">
    <source>
        <dbReference type="ARBA" id="ARBA00022723"/>
    </source>
</evidence>
<keyword evidence="15" id="KW-0233">DNA recombination</keyword>
<dbReference type="InterPro" id="IPR052171">
    <property type="entry name" value="NHEJ_LigD"/>
</dbReference>
<dbReference type="Pfam" id="PF04679">
    <property type="entry name" value="DNA_ligase_A_C"/>
    <property type="match status" value="1"/>
</dbReference>
<dbReference type="InterPro" id="IPR014143">
    <property type="entry name" value="NHEJ_ligase_prk"/>
</dbReference>
<keyword evidence="12" id="KW-0067">ATP-binding</keyword>
<dbReference type="PANTHER" id="PTHR42705">
    <property type="entry name" value="BIFUNCTIONAL NON-HOMOLOGOUS END JOINING PROTEIN LIGD"/>
    <property type="match status" value="1"/>
</dbReference>
<dbReference type="Pfam" id="PF13298">
    <property type="entry name" value="LigD_N"/>
    <property type="match status" value="1"/>
</dbReference>
<evidence type="ECO:0000313" key="22">
    <source>
        <dbReference type="EMBL" id="MFD2731788.1"/>
    </source>
</evidence>
<evidence type="ECO:0000256" key="4">
    <source>
        <dbReference type="ARBA" id="ARBA00022679"/>
    </source>
</evidence>
<evidence type="ECO:0000256" key="12">
    <source>
        <dbReference type="ARBA" id="ARBA00022840"/>
    </source>
</evidence>